<evidence type="ECO:0000313" key="1">
    <source>
        <dbReference type="EMBL" id="MBK0370171.1"/>
    </source>
</evidence>
<proteinExistence type="predicted"/>
<dbReference type="Proteomes" id="UP000609172">
    <property type="component" value="Unassembled WGS sequence"/>
</dbReference>
<organism evidence="1 2">
    <name type="scientific">Flavobacterium agrisoli</name>
    <dbReference type="NCBI Taxonomy" id="2793066"/>
    <lineage>
        <taxon>Bacteria</taxon>
        <taxon>Pseudomonadati</taxon>
        <taxon>Bacteroidota</taxon>
        <taxon>Flavobacteriia</taxon>
        <taxon>Flavobacteriales</taxon>
        <taxon>Flavobacteriaceae</taxon>
        <taxon>Flavobacterium</taxon>
    </lineage>
</organism>
<evidence type="ECO:0000313" key="2">
    <source>
        <dbReference type="Proteomes" id="UP000609172"/>
    </source>
</evidence>
<comment type="caution">
    <text evidence="1">The sequence shown here is derived from an EMBL/GenBank/DDBJ whole genome shotgun (WGS) entry which is preliminary data.</text>
</comment>
<dbReference type="RefSeq" id="WP_200106293.1">
    <property type="nucleotide sequence ID" value="NZ_JAEHFV010000003.1"/>
</dbReference>
<reference evidence="1" key="1">
    <citation type="submission" date="2020-12" db="EMBL/GenBank/DDBJ databases">
        <title>Bacterial novel species Flavobacterium sp. SE-1-e isolated from soil.</title>
        <authorList>
            <person name="Jung H.-Y."/>
        </authorList>
    </citation>
    <scope>NUCLEOTIDE SEQUENCE</scope>
    <source>
        <strain evidence="1">SE-1-e</strain>
    </source>
</reference>
<keyword evidence="2" id="KW-1185">Reference proteome</keyword>
<protein>
    <submittedName>
        <fullName evidence="1">Uncharacterized protein</fullName>
    </submittedName>
</protein>
<accession>A0A934UJN9</accession>
<dbReference type="EMBL" id="JAEHFV010000003">
    <property type="protein sequence ID" value="MBK0370171.1"/>
    <property type="molecule type" value="Genomic_DNA"/>
</dbReference>
<gene>
    <name evidence="1" type="ORF">I5M07_09990</name>
</gene>
<dbReference type="AlphaFoldDB" id="A0A934UJN9"/>
<name>A0A934UJN9_9FLAO</name>
<sequence length="90" mass="10266">MANAFILKIAIQFKPFFILIFQKEVTGSNPYSPQVSVFYSFITPHLKVVGQIFYKKGFLKKENIGVPFLVATKMVTKFARIAMILSTFIL</sequence>